<dbReference type="GO" id="GO:0007018">
    <property type="term" value="P:microtubule-based movement"/>
    <property type="evidence" value="ECO:0007669"/>
    <property type="project" value="InterPro"/>
</dbReference>
<dbReference type="GO" id="GO:0005524">
    <property type="term" value="F:ATP binding"/>
    <property type="evidence" value="ECO:0007669"/>
    <property type="project" value="UniProtKB-UniRule"/>
</dbReference>
<evidence type="ECO:0000256" key="12">
    <source>
        <dbReference type="ARBA" id="ARBA00023306"/>
    </source>
</evidence>
<reference evidence="18" key="1">
    <citation type="submission" date="2025-08" db="UniProtKB">
        <authorList>
            <consortium name="Ensembl"/>
        </authorList>
    </citation>
    <scope>IDENTIFICATION</scope>
</reference>
<dbReference type="FunFam" id="3.40.850.10:FF:000006">
    <property type="entry name" value="Kinesin-like protein"/>
    <property type="match status" value="1"/>
</dbReference>
<evidence type="ECO:0000256" key="4">
    <source>
        <dbReference type="ARBA" id="ARBA00022618"/>
    </source>
</evidence>
<evidence type="ECO:0000256" key="5">
    <source>
        <dbReference type="ARBA" id="ARBA00022701"/>
    </source>
</evidence>
<dbReference type="InterPro" id="IPR027640">
    <property type="entry name" value="Kinesin-like_fam"/>
</dbReference>
<dbReference type="InterPro" id="IPR001752">
    <property type="entry name" value="Kinesin_motor_dom"/>
</dbReference>
<dbReference type="GO" id="GO:0005819">
    <property type="term" value="C:spindle"/>
    <property type="evidence" value="ECO:0007669"/>
    <property type="project" value="UniProtKB-SubCell"/>
</dbReference>
<dbReference type="Pfam" id="PF00225">
    <property type="entry name" value="Kinesin"/>
    <property type="match status" value="1"/>
</dbReference>
<evidence type="ECO:0000256" key="9">
    <source>
        <dbReference type="ARBA" id="ARBA00023054"/>
    </source>
</evidence>
<dbReference type="InterPro" id="IPR019821">
    <property type="entry name" value="Kinesin_motor_CS"/>
</dbReference>
<evidence type="ECO:0000313" key="19">
    <source>
        <dbReference type="Proteomes" id="UP000694402"/>
    </source>
</evidence>
<dbReference type="GO" id="GO:0051301">
    <property type="term" value="P:cell division"/>
    <property type="evidence" value="ECO:0007669"/>
    <property type="project" value="UniProtKB-KW"/>
</dbReference>
<evidence type="ECO:0000256" key="6">
    <source>
        <dbReference type="ARBA" id="ARBA00022741"/>
    </source>
</evidence>
<dbReference type="GO" id="GO:0008017">
    <property type="term" value="F:microtubule binding"/>
    <property type="evidence" value="ECO:0007669"/>
    <property type="project" value="InterPro"/>
</dbReference>
<dbReference type="SMART" id="SM00129">
    <property type="entry name" value="KISc"/>
    <property type="match status" value="1"/>
</dbReference>
<dbReference type="GO" id="GO:0005874">
    <property type="term" value="C:microtubule"/>
    <property type="evidence" value="ECO:0007669"/>
    <property type="project" value="UniProtKB-KW"/>
</dbReference>
<proteinExistence type="inferred from homology"/>
<protein>
    <recommendedName>
        <fullName evidence="14">Kinesin-like protein</fullName>
    </recommendedName>
</protein>
<keyword evidence="5 14" id="KW-0493">Microtubule</keyword>
<dbReference type="InterPro" id="IPR036961">
    <property type="entry name" value="Kinesin_motor_dom_sf"/>
</dbReference>
<keyword evidence="4" id="KW-0132">Cell division</keyword>
<dbReference type="CDD" id="cd01367">
    <property type="entry name" value="KISc_KIF2_like"/>
    <property type="match status" value="1"/>
</dbReference>
<dbReference type="GeneTree" id="ENSGT00940000155570"/>
<reference evidence="18" key="2">
    <citation type="submission" date="2025-09" db="UniProtKB">
        <authorList>
            <consortium name="Ensembl"/>
        </authorList>
    </citation>
    <scope>IDENTIFICATION</scope>
</reference>
<dbReference type="GO" id="GO:0007019">
    <property type="term" value="P:microtubule depolymerization"/>
    <property type="evidence" value="ECO:0007669"/>
    <property type="project" value="TreeGrafter"/>
</dbReference>
<evidence type="ECO:0000256" key="14">
    <source>
        <dbReference type="RuleBase" id="RU000394"/>
    </source>
</evidence>
<feature type="coiled-coil region" evidence="15">
    <location>
        <begin position="690"/>
        <end position="724"/>
    </location>
</feature>
<organism evidence="18 19">
    <name type="scientific">Oncorhynchus tshawytscha</name>
    <name type="common">Chinook salmon</name>
    <name type="synonym">Salmo tshawytscha</name>
    <dbReference type="NCBI Taxonomy" id="74940"/>
    <lineage>
        <taxon>Eukaryota</taxon>
        <taxon>Metazoa</taxon>
        <taxon>Chordata</taxon>
        <taxon>Craniata</taxon>
        <taxon>Vertebrata</taxon>
        <taxon>Euteleostomi</taxon>
        <taxon>Actinopterygii</taxon>
        <taxon>Neopterygii</taxon>
        <taxon>Teleostei</taxon>
        <taxon>Protacanthopterygii</taxon>
        <taxon>Salmoniformes</taxon>
        <taxon>Salmonidae</taxon>
        <taxon>Salmoninae</taxon>
        <taxon>Oncorhynchus</taxon>
    </lineage>
</organism>
<keyword evidence="9 15" id="KW-0175">Coiled coil</keyword>
<keyword evidence="10 13" id="KW-0505">Motor protein</keyword>
<evidence type="ECO:0000256" key="15">
    <source>
        <dbReference type="SAM" id="Coils"/>
    </source>
</evidence>
<evidence type="ECO:0000259" key="17">
    <source>
        <dbReference type="PROSITE" id="PS50067"/>
    </source>
</evidence>
<feature type="binding site" evidence="13">
    <location>
        <begin position="318"/>
        <end position="325"/>
    </location>
    <ligand>
        <name>ATP</name>
        <dbReference type="ChEBI" id="CHEBI:30616"/>
    </ligand>
</feature>
<gene>
    <name evidence="18" type="primary">KIF2A</name>
</gene>
<sequence length="736" mass="83165">MAVAVFGKILIGIYVEIKRSDGRIHQAMVTSLNEDNESVTVEWIENGDTKGKEIDLESIFALNPDVAPEEEVVQSPETPPPASSISSAAKQIKPPKNRRTIAPPKTETPANRAAAVGTTRARPSQIQHQQSQPEPPPPAALTALQTQQMTLQQQQNARRKSNCVKEVEKLQEKRERRRLQQQELREKKAQEVDVTVPNYEIMCMIRDFRASLDYRPLTTADLIDEEHRICVCVRARPLNKKELTMKDLDVITIPSKDVVMVHEPKQKVDLTRYLENQTFRFDYAFDDSTDNDMVYRFTARPLVETIFERGMATCFAYGQTGSGKTHTMGGDFSGKNQDCSKGVYALAARDVFLMLKKPNYKKLDLNVFATFFEIYSGKVFDLLNRKAKLRVLEDGKQQVQVVGLQERDVKCTEDVLKLIEVGNSCRTSGQTSANAHSSRSHAVFQIILRRRGKMHGKFSLIDLAGNERGADTSSADRQTRLEGAEINKSLLALKECIRALGRNKPHTPFRASKLTQVLRDSFIGENSRTCMIATISPGMASCENTLNTLRYANRVKEFGISPSDIPFSQQQGGGGGGRAELSPTNTYEYDDFPNSPTRVKELTLEVLEAQWGVGSSPQRDDLKLLCEQNEEEVSPQLFTFHEAVSQLVEMEEQVLEDHRAVFQESIRWLEDEKVLLEMTEEVDYDVDSYATQLEQILDQKIDILTELRDKVKGFRSTLQEEEQASKQINPKRPRAL</sequence>
<dbReference type="GO" id="GO:0005813">
    <property type="term" value="C:centrosome"/>
    <property type="evidence" value="ECO:0007669"/>
    <property type="project" value="UniProtKB-SubCell"/>
</dbReference>
<dbReference type="PROSITE" id="PS00411">
    <property type="entry name" value="KINESIN_MOTOR_1"/>
    <property type="match status" value="1"/>
</dbReference>
<dbReference type="PANTHER" id="PTHR47971:SF24">
    <property type="entry name" value="KINESIN-LIKE PROTEIN"/>
    <property type="match status" value="1"/>
</dbReference>
<dbReference type="InterPro" id="IPR027417">
    <property type="entry name" value="P-loop_NTPase"/>
</dbReference>
<comment type="subcellular location">
    <subcellularLocation>
        <location evidence="2">Cytoplasm</location>
        <location evidence="2">Cytoskeleton</location>
        <location evidence="2">Microtubule organizing center</location>
        <location evidence="2">Centrosome</location>
    </subcellularLocation>
    <subcellularLocation>
        <location evidence="1">Cytoplasm</location>
        <location evidence="1">Cytoskeleton</location>
        <location evidence="1">Spindle</location>
    </subcellularLocation>
</comment>
<dbReference type="Gene3D" id="3.40.850.10">
    <property type="entry name" value="Kinesin motor domain"/>
    <property type="match status" value="1"/>
</dbReference>
<evidence type="ECO:0000313" key="18">
    <source>
        <dbReference type="Ensembl" id="ENSOTSP00005076250.2"/>
    </source>
</evidence>
<evidence type="ECO:0000256" key="13">
    <source>
        <dbReference type="PROSITE-ProRule" id="PRU00283"/>
    </source>
</evidence>
<keyword evidence="12" id="KW-0131">Cell cycle</keyword>
<keyword evidence="6 13" id="KW-0547">Nucleotide-binding</keyword>
<evidence type="ECO:0000256" key="2">
    <source>
        <dbReference type="ARBA" id="ARBA00004300"/>
    </source>
</evidence>
<dbReference type="Pfam" id="PF22923">
    <property type="entry name" value="KIF2A-like_1st"/>
    <property type="match status" value="1"/>
</dbReference>
<keyword evidence="11" id="KW-0206">Cytoskeleton</keyword>
<keyword evidence="3" id="KW-0963">Cytoplasm</keyword>
<dbReference type="GO" id="GO:0003777">
    <property type="term" value="F:microtubule motor activity"/>
    <property type="evidence" value="ECO:0007669"/>
    <property type="project" value="InterPro"/>
</dbReference>
<feature type="domain" description="Kinesin motor" evidence="17">
    <location>
        <begin position="228"/>
        <end position="558"/>
    </location>
</feature>
<dbReference type="Proteomes" id="UP000694402">
    <property type="component" value="Unassembled WGS sequence"/>
</dbReference>
<keyword evidence="8 13" id="KW-0067">ATP-binding</keyword>
<comment type="similarity">
    <text evidence="13 14">Belongs to the TRAFAC class myosin-kinesin ATPase superfamily. Kinesin family.</text>
</comment>
<name>A0A8C8IHC7_ONCTS</name>
<dbReference type="AlphaFoldDB" id="A0A8C8IHC7"/>
<dbReference type="InterPro" id="IPR054473">
    <property type="entry name" value="KIF2A-like_N"/>
</dbReference>
<evidence type="ECO:0000256" key="11">
    <source>
        <dbReference type="ARBA" id="ARBA00023212"/>
    </source>
</evidence>
<dbReference type="PRINTS" id="PR00380">
    <property type="entry name" value="KINESINHEAVY"/>
</dbReference>
<dbReference type="PROSITE" id="PS50067">
    <property type="entry name" value="KINESIN_MOTOR_2"/>
    <property type="match status" value="1"/>
</dbReference>
<evidence type="ECO:0000256" key="7">
    <source>
        <dbReference type="ARBA" id="ARBA00022776"/>
    </source>
</evidence>
<evidence type="ECO:0000256" key="16">
    <source>
        <dbReference type="SAM" id="MobiDB-lite"/>
    </source>
</evidence>
<dbReference type="SUPFAM" id="SSF52540">
    <property type="entry name" value="P-loop containing nucleoside triphosphate hydrolases"/>
    <property type="match status" value="1"/>
</dbReference>
<evidence type="ECO:0000256" key="3">
    <source>
        <dbReference type="ARBA" id="ARBA00022490"/>
    </source>
</evidence>
<accession>A0A8C8IHC7</accession>
<dbReference type="PANTHER" id="PTHR47971">
    <property type="entry name" value="KINESIN-RELATED PROTEIN 6"/>
    <property type="match status" value="1"/>
</dbReference>
<keyword evidence="7" id="KW-0498">Mitosis</keyword>
<keyword evidence="19" id="KW-1185">Reference proteome</keyword>
<evidence type="ECO:0000256" key="1">
    <source>
        <dbReference type="ARBA" id="ARBA00004186"/>
    </source>
</evidence>
<evidence type="ECO:0000256" key="8">
    <source>
        <dbReference type="ARBA" id="ARBA00022840"/>
    </source>
</evidence>
<feature type="region of interest" description="Disordered" evidence="16">
    <location>
        <begin position="67"/>
        <end position="140"/>
    </location>
</feature>
<evidence type="ECO:0000256" key="10">
    <source>
        <dbReference type="ARBA" id="ARBA00023175"/>
    </source>
</evidence>
<dbReference type="Ensembl" id="ENSOTST00005082613.2">
    <property type="protein sequence ID" value="ENSOTSP00005076250.2"/>
    <property type="gene ID" value="ENSOTSG00005030532.2"/>
</dbReference>